<keyword evidence="2" id="KW-0472">Membrane</keyword>
<organism evidence="3 4">
    <name type="scientific">Allonocardiopsis opalescens</name>
    <dbReference type="NCBI Taxonomy" id="1144618"/>
    <lineage>
        <taxon>Bacteria</taxon>
        <taxon>Bacillati</taxon>
        <taxon>Actinomycetota</taxon>
        <taxon>Actinomycetes</taxon>
        <taxon>Streptosporangiales</taxon>
        <taxon>Allonocardiopsis</taxon>
    </lineage>
</organism>
<feature type="transmembrane region" description="Helical" evidence="2">
    <location>
        <begin position="76"/>
        <end position="102"/>
    </location>
</feature>
<gene>
    <name evidence="3" type="ORF">CLV72_102301</name>
</gene>
<sequence>MSNQWGPQGDPAGWDPYATPQQYGPQGWEQPGWPDQQDYAVQPPTSGWEAPAAPMAPRYAPPPPPRISHGGATASLVFNILALVWCLGLPSIGGIALAAMAIGEHVDEERVSRLTRWSWVCLALTPVLWIGFFFLLFIIGALA</sequence>
<protein>
    <submittedName>
        <fullName evidence="3">Uncharacterized protein</fullName>
    </submittedName>
</protein>
<proteinExistence type="predicted"/>
<dbReference type="Proteomes" id="UP000237846">
    <property type="component" value="Unassembled WGS sequence"/>
</dbReference>
<evidence type="ECO:0000313" key="3">
    <source>
        <dbReference type="EMBL" id="PRY00670.1"/>
    </source>
</evidence>
<keyword evidence="4" id="KW-1185">Reference proteome</keyword>
<name>A0A2T0QA33_9ACTN</name>
<evidence type="ECO:0000256" key="1">
    <source>
        <dbReference type="SAM" id="MobiDB-lite"/>
    </source>
</evidence>
<feature type="transmembrane region" description="Helical" evidence="2">
    <location>
        <begin position="117"/>
        <end position="142"/>
    </location>
</feature>
<dbReference type="RefSeq" id="WP_106242458.1">
    <property type="nucleotide sequence ID" value="NZ_PVZC01000002.1"/>
</dbReference>
<dbReference type="EMBL" id="PVZC01000002">
    <property type="protein sequence ID" value="PRY00670.1"/>
    <property type="molecule type" value="Genomic_DNA"/>
</dbReference>
<dbReference type="AlphaFoldDB" id="A0A2T0QA33"/>
<reference evidence="3 4" key="1">
    <citation type="submission" date="2018-03" db="EMBL/GenBank/DDBJ databases">
        <title>Genomic Encyclopedia of Archaeal and Bacterial Type Strains, Phase II (KMG-II): from individual species to whole genera.</title>
        <authorList>
            <person name="Goeker M."/>
        </authorList>
    </citation>
    <scope>NUCLEOTIDE SEQUENCE [LARGE SCALE GENOMIC DNA]</scope>
    <source>
        <strain evidence="3 4">DSM 45601</strain>
    </source>
</reference>
<comment type="caution">
    <text evidence="3">The sequence shown here is derived from an EMBL/GenBank/DDBJ whole genome shotgun (WGS) entry which is preliminary data.</text>
</comment>
<keyword evidence="2" id="KW-1133">Transmembrane helix</keyword>
<feature type="region of interest" description="Disordered" evidence="1">
    <location>
        <begin position="1"/>
        <end position="64"/>
    </location>
</feature>
<accession>A0A2T0QA33</accession>
<keyword evidence="2" id="KW-0812">Transmembrane</keyword>
<evidence type="ECO:0000313" key="4">
    <source>
        <dbReference type="Proteomes" id="UP000237846"/>
    </source>
</evidence>
<evidence type="ECO:0000256" key="2">
    <source>
        <dbReference type="SAM" id="Phobius"/>
    </source>
</evidence>